<keyword evidence="1" id="KW-0732">Signal</keyword>
<evidence type="ECO:0000313" key="2">
    <source>
        <dbReference type="EMBL" id="MFD1541709.1"/>
    </source>
</evidence>
<name>A0ABW4GGL6_9ACTN</name>
<organism evidence="2 3">
    <name type="scientific">Nonomuraea guangzhouensis</name>
    <dbReference type="NCBI Taxonomy" id="1291555"/>
    <lineage>
        <taxon>Bacteria</taxon>
        <taxon>Bacillati</taxon>
        <taxon>Actinomycetota</taxon>
        <taxon>Actinomycetes</taxon>
        <taxon>Streptosporangiales</taxon>
        <taxon>Streptosporangiaceae</taxon>
        <taxon>Nonomuraea</taxon>
    </lineage>
</organism>
<keyword evidence="3" id="KW-1185">Reference proteome</keyword>
<dbReference type="RefSeq" id="WP_219534435.1">
    <property type="nucleotide sequence ID" value="NZ_JAHKRM010000022.1"/>
</dbReference>
<sequence>MRRALGAAILAVAAFGTTAALSTPAFAADDPSQPALITSDQLTPILECAEPDVEHVELFKVVKGEKVYKGEAGIRISERIDGPEACGPAGKMKCVVKRKDGDRWHVRFRDEKGVVHNRRFTERVDAQRFTKKDKHIAKWIGCSVER</sequence>
<dbReference type="Proteomes" id="UP001597097">
    <property type="component" value="Unassembled WGS sequence"/>
</dbReference>
<accession>A0ABW4GGL6</accession>
<proteinExistence type="predicted"/>
<feature type="chain" id="PRO_5045104137" evidence="1">
    <location>
        <begin position="28"/>
        <end position="146"/>
    </location>
</feature>
<dbReference type="EMBL" id="JBHUCM010000029">
    <property type="protein sequence ID" value="MFD1541709.1"/>
    <property type="molecule type" value="Genomic_DNA"/>
</dbReference>
<reference evidence="3" key="1">
    <citation type="journal article" date="2019" name="Int. J. Syst. Evol. Microbiol.">
        <title>The Global Catalogue of Microorganisms (GCM) 10K type strain sequencing project: providing services to taxonomists for standard genome sequencing and annotation.</title>
        <authorList>
            <consortium name="The Broad Institute Genomics Platform"/>
            <consortium name="The Broad Institute Genome Sequencing Center for Infectious Disease"/>
            <person name="Wu L."/>
            <person name="Ma J."/>
        </authorList>
    </citation>
    <scope>NUCLEOTIDE SEQUENCE [LARGE SCALE GENOMIC DNA]</scope>
    <source>
        <strain evidence="3">CGMCC 1.15399</strain>
    </source>
</reference>
<feature type="signal peptide" evidence="1">
    <location>
        <begin position="1"/>
        <end position="27"/>
    </location>
</feature>
<comment type="caution">
    <text evidence="2">The sequence shown here is derived from an EMBL/GenBank/DDBJ whole genome shotgun (WGS) entry which is preliminary data.</text>
</comment>
<evidence type="ECO:0000313" key="3">
    <source>
        <dbReference type="Proteomes" id="UP001597097"/>
    </source>
</evidence>
<evidence type="ECO:0000256" key="1">
    <source>
        <dbReference type="SAM" id="SignalP"/>
    </source>
</evidence>
<protein>
    <submittedName>
        <fullName evidence="2">Uncharacterized protein</fullName>
    </submittedName>
</protein>
<gene>
    <name evidence="2" type="ORF">ACFSJ0_31980</name>
</gene>